<accession>A0A0E0UYP1</accession>
<feature type="transmembrane region" description="Helical" evidence="1">
    <location>
        <begin position="6"/>
        <end position="25"/>
    </location>
</feature>
<sequence>MDENLVRWLSLSGVALFVILAVLLANRINRQRRQKLQQEFENKFSMFKVYFNHSNATPQELNDPILTMKRSKGGRFILPVFICIIAFIIGYFYRGGSFNGKLIVLAILALWFVWSVLNATKYVKVYKNAIVHGSLITKKIIWFHRIDSIEAKLYDYNGVMDARQAQVYRVYEVKRGNKVVFDIWETQFASARLIEKCFDTENPFVQEIQESFDSGNSHYREDF</sequence>
<dbReference type="EMBL" id="CP002816">
    <property type="protein sequence ID" value="AEH93208.1"/>
    <property type="molecule type" value="Genomic_DNA"/>
</dbReference>
<keyword evidence="1" id="KW-0812">Transmembrane</keyword>
<protein>
    <submittedName>
        <fullName evidence="2">Uncharacterized protein</fullName>
    </submittedName>
</protein>
<reference evidence="2 3" key="1">
    <citation type="journal article" date="2011" name="J. Bacteriol.">
        <title>Genome sequence of the nonpathogenic Listeria monocytogenes serovar 4a strain M7.</title>
        <authorList>
            <person name="Chen J."/>
            <person name="Xia Y."/>
            <person name="Cheng C."/>
            <person name="Fang C."/>
            <person name="Shan Y."/>
            <person name="Jin G."/>
            <person name="Fang W."/>
        </authorList>
    </citation>
    <scope>NUCLEOTIDE SEQUENCE [LARGE SCALE GENOMIC DNA]</scope>
    <source>
        <strain evidence="2 3">M7</strain>
    </source>
</reference>
<dbReference type="PATRIC" id="fig|1030009.3.peg.2189"/>
<dbReference type="HOGENOM" id="CLU_1238936_0_0_9"/>
<dbReference type="Proteomes" id="UP000000486">
    <property type="component" value="Chromosome"/>
</dbReference>
<evidence type="ECO:0000313" key="3">
    <source>
        <dbReference type="Proteomes" id="UP000000486"/>
    </source>
</evidence>
<feature type="transmembrane region" description="Helical" evidence="1">
    <location>
        <begin position="76"/>
        <end position="93"/>
    </location>
</feature>
<keyword evidence="1" id="KW-0472">Membrane</keyword>
<dbReference type="AlphaFoldDB" id="A0A0E0UYP1"/>
<name>A0A0E0UYP1_LISMM</name>
<feature type="transmembrane region" description="Helical" evidence="1">
    <location>
        <begin position="99"/>
        <end position="117"/>
    </location>
</feature>
<proteinExistence type="predicted"/>
<gene>
    <name evidence="2" type="ordered locus">LMM7_2203</name>
</gene>
<organism evidence="2 3">
    <name type="scientific">Listeria monocytogenes serotype 4a (strain M7)</name>
    <dbReference type="NCBI Taxonomy" id="1030009"/>
    <lineage>
        <taxon>Bacteria</taxon>
        <taxon>Bacillati</taxon>
        <taxon>Bacillota</taxon>
        <taxon>Bacilli</taxon>
        <taxon>Bacillales</taxon>
        <taxon>Listeriaceae</taxon>
        <taxon>Listeria</taxon>
    </lineage>
</organism>
<dbReference type="RefSeq" id="WP_012580949.1">
    <property type="nucleotide sequence ID" value="NC_017537.1"/>
</dbReference>
<evidence type="ECO:0000256" key="1">
    <source>
        <dbReference type="SAM" id="Phobius"/>
    </source>
</evidence>
<keyword evidence="1" id="KW-1133">Transmembrane helix</keyword>
<evidence type="ECO:0000313" key="2">
    <source>
        <dbReference type="EMBL" id="AEH93208.1"/>
    </source>
</evidence>
<dbReference type="KEGG" id="lmq:LMM7_2203"/>